<gene>
    <name evidence="2" type="ORF">ACFOUR_04495</name>
</gene>
<dbReference type="SUPFAM" id="SSF48371">
    <property type="entry name" value="ARM repeat"/>
    <property type="match status" value="1"/>
</dbReference>
<evidence type="ECO:0000313" key="3">
    <source>
        <dbReference type="Proteomes" id="UP001595846"/>
    </source>
</evidence>
<dbReference type="SUPFAM" id="SSF52540">
    <property type="entry name" value="P-loop containing nucleoside triphosphate hydrolases"/>
    <property type="match status" value="1"/>
</dbReference>
<evidence type="ECO:0000256" key="1">
    <source>
        <dbReference type="SAM" id="MobiDB-lite"/>
    </source>
</evidence>
<protein>
    <submittedName>
        <fullName evidence="2">Uncharacterized protein</fullName>
    </submittedName>
</protein>
<accession>A0ABD5NKQ7</accession>
<proteinExistence type="predicted"/>
<dbReference type="EMBL" id="JBHSAQ010000002">
    <property type="protein sequence ID" value="MFC3957633.1"/>
    <property type="molecule type" value="Genomic_DNA"/>
</dbReference>
<feature type="region of interest" description="Disordered" evidence="1">
    <location>
        <begin position="1263"/>
        <end position="1295"/>
    </location>
</feature>
<dbReference type="CDD" id="cd00009">
    <property type="entry name" value="AAA"/>
    <property type="match status" value="1"/>
</dbReference>
<evidence type="ECO:0000313" key="2">
    <source>
        <dbReference type="EMBL" id="MFC3957633.1"/>
    </source>
</evidence>
<comment type="caution">
    <text evidence="2">The sequence shown here is derived from an EMBL/GenBank/DDBJ whole genome shotgun (WGS) entry which is preliminary data.</text>
</comment>
<sequence>MVPDQILISLVYDIGTGVVDRLRDSRACQQAVERAAESTAAEVDGITKADLLDIFGAELDGDALATIDVSATRSDLTHALEVRANTPRDISYEAVLDSFLQAVESNLIETGQPDVVSRILYEYTMETNALTETIATEIQHHHERYHHDLEALSRWSDRLAPDPSSYRLPGTDTRVDLPGTDAINSAVESGANILVTGPAGVGKSGVLAERYHEKTAENPVYFLDAREFGQFDSITAVERELGIQTSLREVFGELATQYDRCTLLVDQLDNVRPEPVATVFRNLLLDLAEVDGLTVICACRRWDLEQPAYERLGEADTFQTVTLEHLAESRVQSLLTDIGIDSAEQTKEVVELCQSLLNLSLLADVHASEDDFDTNVLSSQVALWDAYRASLDREGSRTSGAVPQSWGESPVERAVVHARSSLRDGTTTFTVDDRNLGDQRLVSRGAISEDWKRRYQFRHDQLQSYFYAWDANERGWSVEQILADGVDERIAADVFDWLLQFYSEDPARCTSFVRDGLGSDSPLGFYARYVLAASARDLGPNRLPKETVAAIVDTLQTDEALAREFYRELASPDWARYLVDERRLVDSGQFAANYITGLADEHPDLFIEALAVDKSPSQSHLRTYLSVIETLDEQHLVAFTNYFVEQLPSIEPDTVQRLERDLRSLVEELLTVDRADAAQELMAILTEPTGREAEERELAGHTTVDVTIGSRVRPQALQSLFDELGEALIETCGASLVSILNNHLQRCLDHLATDYAGDIAPERALRRQPSLVSTNPTRIEVVLLGALESSLEHLLTTDPTAAREYLREYRSKGGVFRRTALAVLASAPYKAKDQVREVLTEPSNLDDDVIATEFITLLGEGFAVLSADEQATLLDRILAGPNEDAIREIVSEHSDIESDDELDRVVHVRAERWQLRRLYQVRDEIADPYRSKVKQLIERHGDIEYSPGSGYHVPMSIGDEQDETTLDVAGLDAQAFVTACIEHARQYQPETEQDTFTTGPRNRLEEALYDRIRDTPDTHLAFFPQLVETGDEVFVERAVAALRSLITNVDYEDTTINDWQPVVEGLVAFCASDSLDTAWPRDCRQSVAELLHTIIGHERSTLPVVEHQTDLATVLAALLDDPDPDGPTDTWNNPIGNERTVYVTGVRSTGVVATSHFLRVLDKEPDSQDHQALWDRLAELRSDPARPVRFAFGKRLTGLYALDESFVTSHLDTLLPEGEDREALSRFTAVWEGYLATQRLHPDLFAAFRPKYNHAIDIHKRSVEDEIEGQETSDDGESDAESESPLNDLYGDLGPRPTQATYDARAFEPLCAHLACAYAGSSLDLTDGLIQAVLTIDPSDLSAEDPPSADRVFANTFSDLLANAGTPESEKQYWEQTTAFWTDRLEETNNTVPTALGQYADVLTNAPPTASLDDVVELLVNTAPTMTDSLRFRRVLEFLATEVEDGGETAACDAMTVLDALVDHAEQSYRFTAPDKRWTVVTEAAAAGDERALRNAEQFFQQGESEYERVIERHKTDSGSV</sequence>
<reference evidence="2 3" key="1">
    <citation type="journal article" date="2019" name="Int. J. Syst. Evol. Microbiol.">
        <title>The Global Catalogue of Microorganisms (GCM) 10K type strain sequencing project: providing services to taxonomists for standard genome sequencing and annotation.</title>
        <authorList>
            <consortium name="The Broad Institute Genomics Platform"/>
            <consortium name="The Broad Institute Genome Sequencing Center for Infectious Disease"/>
            <person name="Wu L."/>
            <person name="Ma J."/>
        </authorList>
    </citation>
    <scope>NUCLEOTIDE SEQUENCE [LARGE SCALE GENOMIC DNA]</scope>
    <source>
        <strain evidence="2 3">IBRC-M 10256</strain>
    </source>
</reference>
<dbReference type="Gene3D" id="3.40.50.300">
    <property type="entry name" value="P-loop containing nucleotide triphosphate hydrolases"/>
    <property type="match status" value="1"/>
</dbReference>
<dbReference type="Proteomes" id="UP001595846">
    <property type="component" value="Unassembled WGS sequence"/>
</dbReference>
<organism evidence="2 3">
    <name type="scientific">Halovivax cerinus</name>
    <dbReference type="NCBI Taxonomy" id="1487865"/>
    <lineage>
        <taxon>Archaea</taxon>
        <taxon>Methanobacteriati</taxon>
        <taxon>Methanobacteriota</taxon>
        <taxon>Stenosarchaea group</taxon>
        <taxon>Halobacteria</taxon>
        <taxon>Halobacteriales</taxon>
        <taxon>Natrialbaceae</taxon>
        <taxon>Halovivax</taxon>
    </lineage>
</organism>
<dbReference type="RefSeq" id="WP_256533859.1">
    <property type="nucleotide sequence ID" value="NZ_CP101824.1"/>
</dbReference>
<dbReference type="GeneID" id="73903002"/>
<dbReference type="InterPro" id="IPR027417">
    <property type="entry name" value="P-loop_NTPase"/>
</dbReference>
<name>A0ABD5NKQ7_9EURY</name>
<feature type="compositionally biased region" description="Acidic residues" evidence="1">
    <location>
        <begin position="1265"/>
        <end position="1282"/>
    </location>
</feature>
<dbReference type="InterPro" id="IPR016024">
    <property type="entry name" value="ARM-type_fold"/>
</dbReference>
<keyword evidence="3" id="KW-1185">Reference proteome</keyword>